<comment type="caution">
    <text evidence="6">The sequence shown here is derived from an EMBL/GenBank/DDBJ whole genome shotgun (WGS) entry which is preliminary data.</text>
</comment>
<dbReference type="PANTHER" id="PTHR30118:SF15">
    <property type="entry name" value="TRANSCRIPTIONAL REGULATORY PROTEIN"/>
    <property type="match status" value="1"/>
</dbReference>
<keyword evidence="7" id="KW-1185">Reference proteome</keyword>
<dbReference type="Gene3D" id="3.40.190.10">
    <property type="entry name" value="Periplasmic binding protein-like II"/>
    <property type="match status" value="2"/>
</dbReference>
<keyword evidence="2" id="KW-0805">Transcription regulation</keyword>
<dbReference type="Pfam" id="PF03466">
    <property type="entry name" value="LysR_substrate"/>
    <property type="match status" value="1"/>
</dbReference>
<dbReference type="SUPFAM" id="SSF53850">
    <property type="entry name" value="Periplasmic binding protein-like II"/>
    <property type="match status" value="1"/>
</dbReference>
<dbReference type="CDD" id="cd08417">
    <property type="entry name" value="PBP2_Nitroaromatics_like"/>
    <property type="match status" value="1"/>
</dbReference>
<dbReference type="InterPro" id="IPR036388">
    <property type="entry name" value="WH-like_DNA-bd_sf"/>
</dbReference>
<dbReference type="Gene3D" id="1.10.10.10">
    <property type="entry name" value="Winged helix-like DNA-binding domain superfamily/Winged helix DNA-binding domain"/>
    <property type="match status" value="1"/>
</dbReference>
<dbReference type="InterPro" id="IPR037402">
    <property type="entry name" value="YidZ_PBP2"/>
</dbReference>
<dbReference type="PRINTS" id="PR00039">
    <property type="entry name" value="HTHLYSR"/>
</dbReference>
<dbReference type="InterPro" id="IPR036390">
    <property type="entry name" value="WH_DNA-bd_sf"/>
</dbReference>
<dbReference type="RefSeq" id="WP_367983648.1">
    <property type="nucleotide sequence ID" value="NZ_JBAKFF010000001.1"/>
</dbReference>
<evidence type="ECO:0000259" key="5">
    <source>
        <dbReference type="PROSITE" id="PS50931"/>
    </source>
</evidence>
<evidence type="ECO:0000313" key="6">
    <source>
        <dbReference type="EMBL" id="MEX0430871.1"/>
    </source>
</evidence>
<evidence type="ECO:0000313" key="7">
    <source>
        <dbReference type="Proteomes" id="UP001556637"/>
    </source>
</evidence>
<proteinExistence type="inferred from homology"/>
<reference evidence="6 7" key="1">
    <citation type="submission" date="2024-02" db="EMBL/GenBank/DDBJ databases">
        <title>New especies of Spiribacter isolated from saline water.</title>
        <authorList>
            <person name="Leon M.J."/>
            <person name="De La Haba R."/>
            <person name="Sanchez-Porro C."/>
            <person name="Ventosa A."/>
        </authorList>
    </citation>
    <scope>NUCLEOTIDE SEQUENCE [LARGE SCALE GENOMIC DNA]</scope>
    <source>
        <strain evidence="7">ag22IC4-189</strain>
    </source>
</reference>
<feature type="domain" description="HTH lysR-type" evidence="5">
    <location>
        <begin position="9"/>
        <end position="66"/>
    </location>
</feature>
<evidence type="ECO:0000256" key="1">
    <source>
        <dbReference type="ARBA" id="ARBA00009437"/>
    </source>
</evidence>
<dbReference type="SUPFAM" id="SSF46785">
    <property type="entry name" value="Winged helix' DNA-binding domain"/>
    <property type="match status" value="1"/>
</dbReference>
<dbReference type="Pfam" id="PF00126">
    <property type="entry name" value="HTH_1"/>
    <property type="match status" value="1"/>
</dbReference>
<dbReference type="EMBL" id="JBAKFF010000001">
    <property type="protein sequence ID" value="MEX0430871.1"/>
    <property type="molecule type" value="Genomic_DNA"/>
</dbReference>
<keyword evidence="3" id="KW-0238">DNA-binding</keyword>
<organism evidence="6 7">
    <name type="scientific">Spiribacter insolitus</name>
    <dbReference type="NCBI Taxonomy" id="3122417"/>
    <lineage>
        <taxon>Bacteria</taxon>
        <taxon>Pseudomonadati</taxon>
        <taxon>Pseudomonadota</taxon>
        <taxon>Gammaproteobacteria</taxon>
        <taxon>Chromatiales</taxon>
        <taxon>Ectothiorhodospiraceae</taxon>
        <taxon>Spiribacter</taxon>
    </lineage>
</organism>
<keyword evidence="4" id="KW-0804">Transcription</keyword>
<dbReference type="InterPro" id="IPR050389">
    <property type="entry name" value="LysR-type_TF"/>
</dbReference>
<dbReference type="InterPro" id="IPR005119">
    <property type="entry name" value="LysR_subst-bd"/>
</dbReference>
<gene>
    <name evidence="6" type="ORF">V6X30_05595</name>
</gene>
<dbReference type="PROSITE" id="PS50931">
    <property type="entry name" value="HTH_LYSR"/>
    <property type="match status" value="1"/>
</dbReference>
<evidence type="ECO:0000256" key="3">
    <source>
        <dbReference type="ARBA" id="ARBA00023125"/>
    </source>
</evidence>
<comment type="similarity">
    <text evidence="1">Belongs to the LysR transcriptional regulatory family.</text>
</comment>
<sequence length="324" mass="36042">MHEVNLRTLDLNLLVVLQALLEARHVSHAAERLNMSQPAVSRALGRLREMFGDALLVRSPSGLVLTERARDLQQPLADALTGISRLVAEPGFDPTTATTPVRLGCLDLEAAIYLAPAVERLRRAAPGMPVEIHSHPDDYFGLLAEGRLHLAISALEPRQRQAEFHRRVIDTIWSECLMSRDNPLASGPMTLDRYLRARHGVVAITGKGPAIMDQRLEAMGRNRRVVLRLSSFFNVPDSCVGTDVVFSLPHRIASRLARDSLLVTRPLPEALQSAGFPMYLYWHSRHHGDPMHQWLRRLVMNGAADMASDPEKEHERLGGSQATP</sequence>
<evidence type="ECO:0000256" key="2">
    <source>
        <dbReference type="ARBA" id="ARBA00023015"/>
    </source>
</evidence>
<accession>A0ABV3T6N5</accession>
<dbReference type="PANTHER" id="PTHR30118">
    <property type="entry name" value="HTH-TYPE TRANSCRIPTIONAL REGULATOR LEUO-RELATED"/>
    <property type="match status" value="1"/>
</dbReference>
<dbReference type="InterPro" id="IPR000847">
    <property type="entry name" value="LysR_HTH_N"/>
</dbReference>
<dbReference type="Proteomes" id="UP001556637">
    <property type="component" value="Unassembled WGS sequence"/>
</dbReference>
<name>A0ABV3T6N5_9GAMM</name>
<protein>
    <submittedName>
        <fullName evidence="6">LysR family transcriptional regulator</fullName>
    </submittedName>
</protein>
<evidence type="ECO:0000256" key="4">
    <source>
        <dbReference type="ARBA" id="ARBA00023163"/>
    </source>
</evidence>